<evidence type="ECO:0000313" key="2">
    <source>
        <dbReference type="EMBL" id="GGC48263.1"/>
    </source>
</evidence>
<accession>A0A916TWT4</accession>
<name>A0A916TWT4_9HYPH</name>
<keyword evidence="3" id="KW-1185">Reference proteome</keyword>
<dbReference type="Proteomes" id="UP000637002">
    <property type="component" value="Unassembled WGS sequence"/>
</dbReference>
<protein>
    <submittedName>
        <fullName evidence="2">Uncharacterized protein</fullName>
    </submittedName>
</protein>
<feature type="region of interest" description="Disordered" evidence="1">
    <location>
        <begin position="1"/>
        <end position="20"/>
    </location>
</feature>
<gene>
    <name evidence="2" type="ORF">GCM10010994_04290</name>
</gene>
<dbReference type="AlphaFoldDB" id="A0A916TWT4"/>
<feature type="region of interest" description="Disordered" evidence="1">
    <location>
        <begin position="76"/>
        <end position="105"/>
    </location>
</feature>
<evidence type="ECO:0000313" key="3">
    <source>
        <dbReference type="Proteomes" id="UP000637002"/>
    </source>
</evidence>
<comment type="caution">
    <text evidence="2">The sequence shown here is derived from an EMBL/GenBank/DDBJ whole genome shotgun (WGS) entry which is preliminary data.</text>
</comment>
<dbReference type="EMBL" id="BMGG01000001">
    <property type="protein sequence ID" value="GGC48263.1"/>
    <property type="molecule type" value="Genomic_DNA"/>
</dbReference>
<reference evidence="2" key="1">
    <citation type="journal article" date="2014" name="Int. J. Syst. Evol. Microbiol.">
        <title>Complete genome sequence of Corynebacterium casei LMG S-19264T (=DSM 44701T), isolated from a smear-ripened cheese.</title>
        <authorList>
            <consortium name="US DOE Joint Genome Institute (JGI-PGF)"/>
            <person name="Walter F."/>
            <person name="Albersmeier A."/>
            <person name="Kalinowski J."/>
            <person name="Ruckert C."/>
        </authorList>
    </citation>
    <scope>NUCLEOTIDE SEQUENCE</scope>
    <source>
        <strain evidence="2">CGMCC 1.12919</strain>
    </source>
</reference>
<organism evidence="2 3">
    <name type="scientific">Chelatococcus reniformis</name>
    <dbReference type="NCBI Taxonomy" id="1494448"/>
    <lineage>
        <taxon>Bacteria</taxon>
        <taxon>Pseudomonadati</taxon>
        <taxon>Pseudomonadota</taxon>
        <taxon>Alphaproteobacteria</taxon>
        <taxon>Hyphomicrobiales</taxon>
        <taxon>Chelatococcaceae</taxon>
        <taxon>Chelatococcus</taxon>
    </lineage>
</organism>
<reference evidence="2" key="2">
    <citation type="submission" date="2020-09" db="EMBL/GenBank/DDBJ databases">
        <authorList>
            <person name="Sun Q."/>
            <person name="Zhou Y."/>
        </authorList>
    </citation>
    <scope>NUCLEOTIDE SEQUENCE</scope>
    <source>
        <strain evidence="2">CGMCC 1.12919</strain>
    </source>
</reference>
<proteinExistence type="predicted"/>
<feature type="compositionally biased region" description="Basic residues" evidence="1">
    <location>
        <begin position="76"/>
        <end position="87"/>
    </location>
</feature>
<evidence type="ECO:0000256" key="1">
    <source>
        <dbReference type="SAM" id="MobiDB-lite"/>
    </source>
</evidence>
<sequence>MRRRPMSTLADTNRSSDDRNRWTERARALKLCADGGCAGWVDPPRYLCGKLYILYNILVVSGGSCEPFRKRMANARRRQRRLHRVDRARRAPLASAQRAGHNTAD</sequence>